<dbReference type="PATRIC" id="fig|1705578.3.peg.2375"/>
<dbReference type="InterPro" id="IPR015824">
    <property type="entry name" value="Phosphoglycerate_kinase_N"/>
</dbReference>
<dbReference type="GO" id="GO:0006096">
    <property type="term" value="P:glycolytic process"/>
    <property type="evidence" value="ECO:0007669"/>
    <property type="project" value="InterPro"/>
</dbReference>
<dbReference type="Proteomes" id="UP000093694">
    <property type="component" value="Unassembled WGS sequence"/>
</dbReference>
<organism evidence="1 3">
    <name type="scientific">Clostridium coskatii</name>
    <dbReference type="NCBI Taxonomy" id="1705578"/>
    <lineage>
        <taxon>Bacteria</taxon>
        <taxon>Bacillati</taxon>
        <taxon>Bacillota</taxon>
        <taxon>Clostridia</taxon>
        <taxon>Eubacteriales</taxon>
        <taxon>Clostridiaceae</taxon>
        <taxon>Clostridium</taxon>
    </lineage>
</organism>
<accession>A0A162L2B0</accession>
<dbReference type="Gene3D" id="3.40.50.1260">
    <property type="entry name" value="Phosphoglycerate kinase, N-terminal domain"/>
    <property type="match status" value="1"/>
</dbReference>
<reference evidence="1 3" key="1">
    <citation type="journal article" date="2015" name="Biotechnol. Bioeng.">
        <title>Genome sequence and phenotypic characterization of Caulobacter segnis.</title>
        <authorList>
            <person name="Patel S."/>
            <person name="Fletcher B."/>
            <person name="Scott D.C."/>
            <person name="Ely B."/>
        </authorList>
    </citation>
    <scope>NUCLEOTIDE SEQUENCE [LARGE SCALE GENOMIC DNA]</scope>
    <source>
        <strain evidence="1 3">PS02</strain>
    </source>
</reference>
<evidence type="ECO:0000313" key="4">
    <source>
        <dbReference type="Proteomes" id="UP000093694"/>
    </source>
</evidence>
<name>A0A162L2B0_9CLOT</name>
<dbReference type="RefSeq" id="WP_065080055.1">
    <property type="nucleotide sequence ID" value="NZ_LITQ01000031.1"/>
</dbReference>
<proteinExistence type="predicted"/>
<sequence length="329" mass="40171">MFEYRQEKQLQMFLILNGKSHLGFDVLGEEEDIYCNGIKKRFDLIGKNKSCIFLVELKREKVQIIKKKDLYKIIKISKEYKTFKKIKVLLVGTKMNDSIKNKINKYKNIDILLLENVKFNKHIKKSENGKKKFLYYTDIEILVMFQLQEKLEKEFFEYVVDHKIYHKDMMVIFFRFNNNLGINLNCYRKINCENNSDYEYTVIFQYEIVYYCESPFVYSEVIRIFKSISVSYMNKIFGFIKDMKLYYFGIYDCNYIYLSSQLEMRKDKFIKYMNDSIKEICMYGDLIRERIKSKSNKTKYCKECSKEIKEENIRKRVQEYREERKKEEK</sequence>
<evidence type="ECO:0000313" key="1">
    <source>
        <dbReference type="EMBL" id="OAA90152.1"/>
    </source>
</evidence>
<dbReference type="GO" id="GO:0004618">
    <property type="term" value="F:phosphoglycerate kinase activity"/>
    <property type="evidence" value="ECO:0007669"/>
    <property type="project" value="InterPro"/>
</dbReference>
<dbReference type="AlphaFoldDB" id="A0A162L2B0"/>
<evidence type="ECO:0000313" key="3">
    <source>
        <dbReference type="Proteomes" id="UP000077384"/>
    </source>
</evidence>
<evidence type="ECO:0000313" key="2">
    <source>
        <dbReference type="EMBL" id="OBR91070.1"/>
    </source>
</evidence>
<dbReference type="EMBL" id="LITQ01000031">
    <property type="protein sequence ID" value="OAA90152.1"/>
    <property type="molecule type" value="Genomic_DNA"/>
</dbReference>
<dbReference type="EMBL" id="LROR01000082">
    <property type="protein sequence ID" value="OBR91070.1"/>
    <property type="molecule type" value="Genomic_DNA"/>
</dbReference>
<comment type="caution">
    <text evidence="1">The sequence shown here is derived from an EMBL/GenBank/DDBJ whole genome shotgun (WGS) entry which is preliminary data.</text>
</comment>
<reference evidence="2 4" key="2">
    <citation type="journal article" date="2016" name="Front. Microbiol.">
        <title>Industrial Acetogenic Biocatalysts: A Comparative Metabolic and Genomic Analysis.</title>
        <authorList>
            <person name="Bengelsdorf F."/>
            <person name="Poehlein A."/>
            <person name="Sonja S."/>
            <person name="Erz C."/>
            <person name="Hummel T."/>
            <person name="Hoffmeister S."/>
            <person name="Daniel R."/>
            <person name="Durre P."/>
        </authorList>
    </citation>
    <scope>NUCLEOTIDE SEQUENCE [LARGE SCALE GENOMIC DNA]</scope>
    <source>
        <strain evidence="2 4">PTA-10522</strain>
    </source>
</reference>
<dbReference type="Proteomes" id="UP000077384">
    <property type="component" value="Unassembled WGS sequence"/>
</dbReference>
<gene>
    <name evidence="2" type="ORF">CLCOS_36480</name>
    <name evidence="1" type="ORF">WX73_02116</name>
</gene>
<protein>
    <submittedName>
        <fullName evidence="1">Uncharacterized protein</fullName>
    </submittedName>
</protein>
<keyword evidence="4" id="KW-1185">Reference proteome</keyword>